<gene>
    <name evidence="4" type="ORF">A4A49_14763</name>
</gene>
<dbReference type="SUPFAM" id="SSF52058">
    <property type="entry name" value="L domain-like"/>
    <property type="match status" value="1"/>
</dbReference>
<feature type="region of interest" description="Disordered" evidence="2">
    <location>
        <begin position="526"/>
        <end position="547"/>
    </location>
</feature>
<keyword evidence="5" id="KW-1185">Reference proteome</keyword>
<dbReference type="InterPro" id="IPR057135">
    <property type="entry name" value="At4g27190-like_LRR"/>
</dbReference>
<feature type="domain" description="Disease resistance protein At4g27190-like leucine-rich repeats" evidence="3">
    <location>
        <begin position="359"/>
        <end position="473"/>
    </location>
</feature>
<keyword evidence="1" id="KW-0611">Plant defense</keyword>
<accession>A0A1J6IRH6</accession>
<dbReference type="InterPro" id="IPR050905">
    <property type="entry name" value="Plant_NBS-LRR"/>
</dbReference>
<organism evidence="4 5">
    <name type="scientific">Nicotiana attenuata</name>
    <name type="common">Coyote tobacco</name>
    <dbReference type="NCBI Taxonomy" id="49451"/>
    <lineage>
        <taxon>Eukaryota</taxon>
        <taxon>Viridiplantae</taxon>
        <taxon>Streptophyta</taxon>
        <taxon>Embryophyta</taxon>
        <taxon>Tracheophyta</taxon>
        <taxon>Spermatophyta</taxon>
        <taxon>Magnoliopsida</taxon>
        <taxon>eudicotyledons</taxon>
        <taxon>Gunneridae</taxon>
        <taxon>Pentapetalae</taxon>
        <taxon>asterids</taxon>
        <taxon>lamiids</taxon>
        <taxon>Solanales</taxon>
        <taxon>Solanaceae</taxon>
        <taxon>Nicotianoideae</taxon>
        <taxon>Nicotianeae</taxon>
        <taxon>Nicotiana</taxon>
    </lineage>
</organism>
<evidence type="ECO:0000313" key="4">
    <source>
        <dbReference type="EMBL" id="OIS97752.1"/>
    </source>
</evidence>
<dbReference type="Gramene" id="OIS97752">
    <property type="protein sequence ID" value="OIS97752"/>
    <property type="gene ID" value="A4A49_14763"/>
</dbReference>
<evidence type="ECO:0000313" key="5">
    <source>
        <dbReference type="Proteomes" id="UP000187609"/>
    </source>
</evidence>
<evidence type="ECO:0000259" key="3">
    <source>
        <dbReference type="Pfam" id="PF23247"/>
    </source>
</evidence>
<evidence type="ECO:0000256" key="2">
    <source>
        <dbReference type="SAM" id="MobiDB-lite"/>
    </source>
</evidence>
<proteinExistence type="predicted"/>
<dbReference type="Pfam" id="PF23247">
    <property type="entry name" value="LRR_RPS2"/>
    <property type="match status" value="2"/>
</dbReference>
<protein>
    <recommendedName>
        <fullName evidence="3">Disease resistance protein At4g27190-like leucine-rich repeats domain-containing protein</fullName>
    </recommendedName>
</protein>
<name>A0A1J6IRH6_NICAT</name>
<dbReference type="EMBL" id="MJEQ01037192">
    <property type="protein sequence ID" value="OIS97752.1"/>
    <property type="molecule type" value="Genomic_DNA"/>
</dbReference>
<dbReference type="OMA" id="CKGANNI"/>
<dbReference type="AlphaFoldDB" id="A0A1J6IRH6"/>
<evidence type="ECO:0000256" key="1">
    <source>
        <dbReference type="ARBA" id="ARBA00022821"/>
    </source>
</evidence>
<dbReference type="PANTHER" id="PTHR33463">
    <property type="entry name" value="NB-ARC DOMAIN-CONTAINING PROTEIN-RELATED"/>
    <property type="match status" value="1"/>
</dbReference>
<dbReference type="InterPro" id="IPR032675">
    <property type="entry name" value="LRR_dom_sf"/>
</dbReference>
<dbReference type="Gene3D" id="3.80.10.10">
    <property type="entry name" value="Ribonuclease Inhibitor"/>
    <property type="match status" value="1"/>
</dbReference>
<feature type="domain" description="Disease resistance protein At4g27190-like leucine-rich repeats" evidence="3">
    <location>
        <begin position="98"/>
        <end position="244"/>
    </location>
</feature>
<dbReference type="Proteomes" id="UP000187609">
    <property type="component" value="Unassembled WGS sequence"/>
</dbReference>
<sequence length="547" mass="62265">MPSVPEALPLLTILEMWGCKKLEQVFLLGEENLGGGRGIQIDKVKFPRLEKIELYNLEALNCFCNEIHGIQLPSLHTLTISKLPNIRGFFPNDDSLSTEPNHSANKQSLFRKEDTLRSLRHLELYDLDDAMLFHNQLLSRCCFRKLDSLSMSKCKNVAPCLFMDVVNDDAPSAKDEEEQGEKVSETSLFPHLTSLILSDLPDLRSVVSQNMQKVPFGYNLKAVYVGFCKRLLHFSSLAVARTFAQQVENMSFVVCNEMKHVFVLEENEVEGADQSQICDIQFPMLRKLKLSYLPAMVSFCKGANNIDFPNLNEIYISASNNLKGFVIPTDGDQSSDMHYLFGSKVSFGGLESMVLLNLESKLWYHQLSNTQYFSELQNLFIQGCHEIKYVFSSFSIGALVNLKKLKIRCCFSIEAVIVEDEGGEGMSMKHLFPKLEVLELQELPKLGSFSQRKHDLQLLSLKTVTINYCSEMQIFAQGYISTPRLDELQIDDKSFPVNDINNSICQGFEEQRAKKMKEVAEQIAKEEEELQEFDEEHTTEGEEDEED</sequence>
<dbReference type="PANTHER" id="PTHR33463:SF198">
    <property type="entry name" value="RPP4C3"/>
    <property type="match status" value="1"/>
</dbReference>
<reference evidence="4" key="1">
    <citation type="submission" date="2016-11" db="EMBL/GenBank/DDBJ databases">
        <title>The genome of Nicotiana attenuata.</title>
        <authorList>
            <person name="Xu S."/>
            <person name="Brockmoeller T."/>
            <person name="Gaquerel E."/>
            <person name="Navarro A."/>
            <person name="Kuhl H."/>
            <person name="Gase K."/>
            <person name="Ling Z."/>
            <person name="Zhou W."/>
            <person name="Kreitzer C."/>
            <person name="Stanke M."/>
            <person name="Tang H."/>
            <person name="Lyons E."/>
            <person name="Pandey P."/>
            <person name="Pandey S.P."/>
            <person name="Timmermann B."/>
            <person name="Baldwin I.T."/>
        </authorList>
    </citation>
    <scope>NUCLEOTIDE SEQUENCE [LARGE SCALE GENOMIC DNA]</scope>
    <source>
        <strain evidence="4">UT</strain>
    </source>
</reference>
<comment type="caution">
    <text evidence="4">The sequence shown here is derived from an EMBL/GenBank/DDBJ whole genome shotgun (WGS) entry which is preliminary data.</text>
</comment>